<sequence length="213" mass="22292">MKGRLMRSAAAGALLGVSIYVGADVFGEYTTYCALRDHGLAFAVQDSALVEQIGAPFDSGPWYNASIGFTQSGYIAAITFPLKGSKQITDVTVRAVRRPGLPSTVLYNMFGGDWKVLDCSAMSPQPGGLVRPRSIMPYQPVPIVQDGKVVAGSECVECNRKDSSRGAGTTGTTGTAAAASLGTNTGGGEGEGGGEVGTPAPVEKKRRKKFWFF</sequence>
<name>A0ABQ5RPP6_9CHLO</name>
<comment type="caution">
    <text evidence="2">The sequence shown here is derived from an EMBL/GenBank/DDBJ whole genome shotgun (WGS) entry which is preliminary data.</text>
</comment>
<proteinExistence type="predicted"/>
<gene>
    <name evidence="2" type="ORF">VaNZ11_001430</name>
</gene>
<evidence type="ECO:0000313" key="3">
    <source>
        <dbReference type="Proteomes" id="UP001165090"/>
    </source>
</evidence>
<feature type="compositionally biased region" description="Gly residues" evidence="1">
    <location>
        <begin position="184"/>
        <end position="196"/>
    </location>
</feature>
<dbReference type="Proteomes" id="UP001165090">
    <property type="component" value="Unassembled WGS sequence"/>
</dbReference>
<dbReference type="PANTHER" id="PTHR35114:SF1">
    <property type="entry name" value="CYTOCHROME OXIDASE COMPLEX ASSEMBLY PROTEIN"/>
    <property type="match status" value="1"/>
</dbReference>
<reference evidence="2 3" key="1">
    <citation type="journal article" date="2023" name="IScience">
        <title>Expanded male sex-determining region conserved during the evolution of homothallism in the green alga Volvox.</title>
        <authorList>
            <person name="Yamamoto K."/>
            <person name="Matsuzaki R."/>
            <person name="Mahakham W."/>
            <person name="Heman W."/>
            <person name="Sekimoto H."/>
            <person name="Kawachi M."/>
            <person name="Minakuchi Y."/>
            <person name="Toyoda A."/>
            <person name="Nozaki H."/>
        </authorList>
    </citation>
    <scope>NUCLEOTIDE SEQUENCE [LARGE SCALE GENOMIC DNA]</scope>
    <source>
        <strain evidence="2 3">NIES-4468</strain>
    </source>
</reference>
<protein>
    <recommendedName>
        <fullName evidence="4">DOMON domain-containing protein</fullName>
    </recommendedName>
</protein>
<dbReference type="PANTHER" id="PTHR35114">
    <property type="entry name" value="CYTOCHROME OXIDASE COMPLEX ASSEMBLY PROTEIN"/>
    <property type="match status" value="1"/>
</dbReference>
<feature type="region of interest" description="Disordered" evidence="1">
    <location>
        <begin position="160"/>
        <end position="202"/>
    </location>
</feature>
<evidence type="ECO:0008006" key="4">
    <source>
        <dbReference type="Google" id="ProtNLM"/>
    </source>
</evidence>
<organism evidence="2 3">
    <name type="scientific">Volvox africanus</name>
    <dbReference type="NCBI Taxonomy" id="51714"/>
    <lineage>
        <taxon>Eukaryota</taxon>
        <taxon>Viridiplantae</taxon>
        <taxon>Chlorophyta</taxon>
        <taxon>core chlorophytes</taxon>
        <taxon>Chlorophyceae</taxon>
        <taxon>CS clade</taxon>
        <taxon>Chlamydomonadales</taxon>
        <taxon>Volvocaceae</taxon>
        <taxon>Volvox</taxon>
    </lineage>
</organism>
<evidence type="ECO:0000256" key="1">
    <source>
        <dbReference type="SAM" id="MobiDB-lite"/>
    </source>
</evidence>
<accession>A0ABQ5RPP6</accession>
<feature type="compositionally biased region" description="Low complexity" evidence="1">
    <location>
        <begin position="166"/>
        <end position="183"/>
    </location>
</feature>
<keyword evidence="3" id="KW-1185">Reference proteome</keyword>
<evidence type="ECO:0000313" key="2">
    <source>
        <dbReference type="EMBL" id="GLI59536.1"/>
    </source>
</evidence>
<dbReference type="EMBL" id="BSDZ01000004">
    <property type="protein sequence ID" value="GLI59536.1"/>
    <property type="molecule type" value="Genomic_DNA"/>
</dbReference>